<keyword evidence="2" id="KW-1185">Reference proteome</keyword>
<feature type="non-terminal residue" evidence="1">
    <location>
        <position position="1"/>
    </location>
</feature>
<dbReference type="EMBL" id="JACGCM010000049">
    <property type="protein sequence ID" value="KAF6176733.1"/>
    <property type="molecule type" value="Genomic_DNA"/>
</dbReference>
<dbReference type="AlphaFoldDB" id="A0A7J7PBK2"/>
<proteinExistence type="predicted"/>
<name>A0A7J7PBK2_9MAGN</name>
<gene>
    <name evidence="1" type="ORF">GIB67_031544</name>
</gene>
<accession>A0A7J7PBK2</accession>
<comment type="caution">
    <text evidence="1">The sequence shown here is derived from an EMBL/GenBank/DDBJ whole genome shotgun (WGS) entry which is preliminary data.</text>
</comment>
<evidence type="ECO:0000313" key="1">
    <source>
        <dbReference type="EMBL" id="KAF6176733.1"/>
    </source>
</evidence>
<sequence length="80" mass="8996">MSPRPNHRLIIISGFLGRASPWVAHAPKLVTLHQGSHLKSVPKLVCTHGSHMRVRPTNSHTHHNKLSVKLTYIVELSFPH</sequence>
<organism evidence="1 2">
    <name type="scientific">Kingdonia uniflora</name>
    <dbReference type="NCBI Taxonomy" id="39325"/>
    <lineage>
        <taxon>Eukaryota</taxon>
        <taxon>Viridiplantae</taxon>
        <taxon>Streptophyta</taxon>
        <taxon>Embryophyta</taxon>
        <taxon>Tracheophyta</taxon>
        <taxon>Spermatophyta</taxon>
        <taxon>Magnoliopsida</taxon>
        <taxon>Ranunculales</taxon>
        <taxon>Circaeasteraceae</taxon>
        <taxon>Kingdonia</taxon>
    </lineage>
</organism>
<evidence type="ECO:0000313" key="2">
    <source>
        <dbReference type="Proteomes" id="UP000541444"/>
    </source>
</evidence>
<reference evidence="1 2" key="1">
    <citation type="journal article" date="2020" name="IScience">
        <title>Genome Sequencing of the Endangered Kingdonia uniflora (Circaeasteraceae, Ranunculales) Reveals Potential Mechanisms of Evolutionary Specialization.</title>
        <authorList>
            <person name="Sun Y."/>
            <person name="Deng T."/>
            <person name="Zhang A."/>
            <person name="Moore M.J."/>
            <person name="Landis J.B."/>
            <person name="Lin N."/>
            <person name="Zhang H."/>
            <person name="Zhang X."/>
            <person name="Huang J."/>
            <person name="Zhang X."/>
            <person name="Sun H."/>
            <person name="Wang H."/>
        </authorList>
    </citation>
    <scope>NUCLEOTIDE SEQUENCE [LARGE SCALE GENOMIC DNA]</scope>
    <source>
        <strain evidence="1">TB1705</strain>
        <tissue evidence="1">Leaf</tissue>
    </source>
</reference>
<dbReference type="Proteomes" id="UP000541444">
    <property type="component" value="Unassembled WGS sequence"/>
</dbReference>
<protein>
    <submittedName>
        <fullName evidence="1">Uncharacterized protein</fullName>
    </submittedName>
</protein>